<name>A0AAV2BDX1_9ARAC</name>
<evidence type="ECO:0000259" key="1">
    <source>
        <dbReference type="Pfam" id="PF17921"/>
    </source>
</evidence>
<evidence type="ECO:0000313" key="2">
    <source>
        <dbReference type="EMBL" id="CAL1294095.1"/>
    </source>
</evidence>
<dbReference type="SUPFAM" id="SSF53098">
    <property type="entry name" value="Ribonuclease H-like"/>
    <property type="match status" value="1"/>
</dbReference>
<dbReference type="PANTHER" id="PTHR47331">
    <property type="entry name" value="PHD-TYPE DOMAIN-CONTAINING PROTEIN"/>
    <property type="match status" value="1"/>
</dbReference>
<gene>
    <name evidence="2" type="ORF">LARSCL_LOCUS18527</name>
</gene>
<dbReference type="Proteomes" id="UP001497382">
    <property type="component" value="Unassembled WGS sequence"/>
</dbReference>
<protein>
    <recommendedName>
        <fullName evidence="1">Integrase zinc-binding domain-containing protein</fullName>
    </recommendedName>
</protein>
<dbReference type="InterPro" id="IPR041588">
    <property type="entry name" value="Integrase_H2C2"/>
</dbReference>
<keyword evidence="3" id="KW-1185">Reference proteome</keyword>
<organism evidence="2 3">
    <name type="scientific">Larinioides sclopetarius</name>
    <dbReference type="NCBI Taxonomy" id="280406"/>
    <lineage>
        <taxon>Eukaryota</taxon>
        <taxon>Metazoa</taxon>
        <taxon>Ecdysozoa</taxon>
        <taxon>Arthropoda</taxon>
        <taxon>Chelicerata</taxon>
        <taxon>Arachnida</taxon>
        <taxon>Araneae</taxon>
        <taxon>Araneomorphae</taxon>
        <taxon>Entelegynae</taxon>
        <taxon>Araneoidea</taxon>
        <taxon>Araneidae</taxon>
        <taxon>Larinioides</taxon>
    </lineage>
</organism>
<dbReference type="EMBL" id="CAXIEN010000338">
    <property type="protein sequence ID" value="CAL1294095.1"/>
    <property type="molecule type" value="Genomic_DNA"/>
</dbReference>
<accession>A0AAV2BDX1</accession>
<proteinExistence type="predicted"/>
<dbReference type="Gene3D" id="3.30.420.10">
    <property type="entry name" value="Ribonuclease H-like superfamily/Ribonuclease H"/>
    <property type="match status" value="1"/>
</dbReference>
<dbReference type="PANTHER" id="PTHR47331:SF1">
    <property type="entry name" value="GAG-LIKE PROTEIN"/>
    <property type="match status" value="1"/>
</dbReference>
<dbReference type="InterPro" id="IPR036397">
    <property type="entry name" value="RNaseH_sf"/>
</dbReference>
<dbReference type="AlphaFoldDB" id="A0AAV2BDX1"/>
<dbReference type="GO" id="GO:0003676">
    <property type="term" value="F:nucleic acid binding"/>
    <property type="evidence" value="ECO:0007669"/>
    <property type="project" value="InterPro"/>
</dbReference>
<dbReference type="InterPro" id="IPR012337">
    <property type="entry name" value="RNaseH-like_sf"/>
</dbReference>
<feature type="domain" description="Integrase zinc-binding" evidence="1">
    <location>
        <begin position="324"/>
        <end position="371"/>
    </location>
</feature>
<dbReference type="Gene3D" id="1.10.340.70">
    <property type="match status" value="1"/>
</dbReference>
<evidence type="ECO:0000313" key="3">
    <source>
        <dbReference type="Proteomes" id="UP001497382"/>
    </source>
</evidence>
<dbReference type="Pfam" id="PF17921">
    <property type="entry name" value="Integrase_H2C2"/>
    <property type="match status" value="1"/>
</dbReference>
<reference evidence="2 3" key="1">
    <citation type="submission" date="2024-04" db="EMBL/GenBank/DDBJ databases">
        <authorList>
            <person name="Rising A."/>
            <person name="Reimegard J."/>
            <person name="Sonavane S."/>
            <person name="Akerstrom W."/>
            <person name="Nylinder S."/>
            <person name="Hedman E."/>
            <person name="Kallberg Y."/>
        </authorList>
    </citation>
    <scope>NUCLEOTIDE SEQUENCE [LARGE SCALE GENOMIC DNA]</scope>
</reference>
<comment type="caution">
    <text evidence="2">The sequence shown here is derived from an EMBL/GenBank/DDBJ whole genome shotgun (WGS) entry which is preliminary data.</text>
</comment>
<sequence>MSYPLGFANRAVDNPVTGVPKFSRLECISSRLPPLQPHRGTNNCSSLAPDLFGGPSRTCNDTISDLSKGICATCTLSWPLVQTHHAHVSETKEMLQVGFRFIRIAQVQSLASPNCWNHCSGSKNSADFTTKGESTRKFLTSLLWWMGPTWLSEQVQSWPMQCLPILPDGICDEEAFPSERRQTAMVNTMASTTSGENCNSVCIDIDKYSTLEKLLRVTAWVRRFVYNAKADSLKFCGPLCASELQEALYSWIKATQLKHFELEVKQLLSKGIISKNSSIYSLNPELDDNQLLQLKGRLEFSNEDVRAKHPWLLPNKVKFVKLRILDAHVKMCHLGVDGTLTHLREQFWIIKGRKFVKNVLNECIICRRYKVKPGNQVVAPLPPDRIQEHSPFDVSGVDFAESFYVNEFNTKCYLIIFTYAVVRAIHLELVSNMSTDSFLLAFRRFISRRGLCSVLYSDNTKTFKKANSELRKWWKYINNPKVKKVFASKGVVWKFIVERSPCGGEVSGRDKYAR</sequence>